<protein>
    <submittedName>
        <fullName evidence="1">Uncharacterized protein</fullName>
    </submittedName>
</protein>
<dbReference type="AlphaFoldDB" id="A0A0E9XQ16"/>
<evidence type="ECO:0000313" key="1">
    <source>
        <dbReference type="EMBL" id="JAI03946.1"/>
    </source>
</evidence>
<sequence>MTFITRPVHTEDLRVLDIQMLTT</sequence>
<organism evidence="1">
    <name type="scientific">Anguilla anguilla</name>
    <name type="common">European freshwater eel</name>
    <name type="synonym">Muraena anguilla</name>
    <dbReference type="NCBI Taxonomy" id="7936"/>
    <lineage>
        <taxon>Eukaryota</taxon>
        <taxon>Metazoa</taxon>
        <taxon>Chordata</taxon>
        <taxon>Craniata</taxon>
        <taxon>Vertebrata</taxon>
        <taxon>Euteleostomi</taxon>
        <taxon>Actinopterygii</taxon>
        <taxon>Neopterygii</taxon>
        <taxon>Teleostei</taxon>
        <taxon>Anguilliformes</taxon>
        <taxon>Anguillidae</taxon>
        <taxon>Anguilla</taxon>
    </lineage>
</organism>
<proteinExistence type="predicted"/>
<reference evidence="1" key="2">
    <citation type="journal article" date="2015" name="Fish Shellfish Immunol.">
        <title>Early steps in the European eel (Anguilla anguilla)-Vibrio vulnificus interaction in the gills: Role of the RtxA13 toxin.</title>
        <authorList>
            <person name="Callol A."/>
            <person name="Pajuelo D."/>
            <person name="Ebbesson L."/>
            <person name="Teles M."/>
            <person name="MacKenzie S."/>
            <person name="Amaro C."/>
        </authorList>
    </citation>
    <scope>NUCLEOTIDE SEQUENCE</scope>
</reference>
<reference evidence="1" key="1">
    <citation type="submission" date="2014-11" db="EMBL/GenBank/DDBJ databases">
        <authorList>
            <person name="Amaro Gonzalez C."/>
        </authorList>
    </citation>
    <scope>NUCLEOTIDE SEQUENCE</scope>
</reference>
<dbReference type="EMBL" id="GBXM01004632">
    <property type="protein sequence ID" value="JAI03946.1"/>
    <property type="molecule type" value="Transcribed_RNA"/>
</dbReference>
<name>A0A0E9XQ16_ANGAN</name>
<accession>A0A0E9XQ16</accession>